<name>A0AAC9NJV6_VIRHA</name>
<evidence type="ECO:0000259" key="2">
    <source>
        <dbReference type="Pfam" id="PF13386"/>
    </source>
</evidence>
<dbReference type="EMBL" id="CP017962">
    <property type="protein sequence ID" value="APC47917.1"/>
    <property type="molecule type" value="Genomic_DNA"/>
</dbReference>
<dbReference type="Pfam" id="PF13386">
    <property type="entry name" value="DsbD_2"/>
    <property type="match status" value="1"/>
</dbReference>
<evidence type="ECO:0000256" key="1">
    <source>
        <dbReference type="SAM" id="Phobius"/>
    </source>
</evidence>
<evidence type="ECO:0000313" key="3">
    <source>
        <dbReference type="EMBL" id="APC47917.1"/>
    </source>
</evidence>
<keyword evidence="1" id="KW-0472">Membrane</keyword>
<evidence type="ECO:0000313" key="4">
    <source>
        <dbReference type="Proteomes" id="UP000182945"/>
    </source>
</evidence>
<feature type="transmembrane region" description="Helical" evidence="1">
    <location>
        <begin position="218"/>
        <end position="236"/>
    </location>
</feature>
<keyword evidence="1" id="KW-0812">Transmembrane</keyword>
<dbReference type="AlphaFoldDB" id="A0AAC9NJV6"/>
<feature type="transmembrane region" description="Helical" evidence="1">
    <location>
        <begin position="67"/>
        <end position="88"/>
    </location>
</feature>
<sequence>MFELYNQIASLFSRPIQQLAYGWEHLPILFAFFLGLVGAVAPCQLTGNISAITIYGNRSLTYKVPWLHVWVFIIGKLIVFSGLGFLIWVMGKDIHSSLTLVFPVLRKIIGPMLIFIGLFMMGMFHIRRIWPFYLLRRSTHNRTLLGSFFLGITFSIAFCPTMFVLFFLTLIPIVLSSPYGAVLPAFFALGTSLPLLLIIFLIWYFGASGAILKKSRKIGQLVQTLAGIVIIIIGFFDTVTYWL</sequence>
<dbReference type="GeneID" id="71514113"/>
<keyword evidence="1" id="KW-1133">Transmembrane helix</keyword>
<dbReference type="KEGG" id="vhl:BME96_06915"/>
<feature type="transmembrane region" description="Helical" evidence="1">
    <location>
        <begin position="181"/>
        <end position="206"/>
    </location>
</feature>
<organism evidence="3 4">
    <name type="scientific">Virgibacillus halodenitrificans</name>
    <name type="common">Bacillus halodenitrificans</name>
    <dbReference type="NCBI Taxonomy" id="1482"/>
    <lineage>
        <taxon>Bacteria</taxon>
        <taxon>Bacillati</taxon>
        <taxon>Bacillota</taxon>
        <taxon>Bacilli</taxon>
        <taxon>Bacillales</taxon>
        <taxon>Bacillaceae</taxon>
        <taxon>Virgibacillus</taxon>
    </lineage>
</organism>
<dbReference type="InterPro" id="IPR039447">
    <property type="entry name" value="UreH-like_TM_dom"/>
</dbReference>
<dbReference type="Proteomes" id="UP000182945">
    <property type="component" value="Chromosome"/>
</dbReference>
<proteinExistence type="predicted"/>
<accession>A0AAC9NJV6</accession>
<protein>
    <submittedName>
        <fullName evidence="3">Cytochrome C biosynthesis protein</fullName>
    </submittedName>
</protein>
<feature type="transmembrane region" description="Helical" evidence="1">
    <location>
        <begin position="147"/>
        <end position="175"/>
    </location>
</feature>
<feature type="transmembrane region" description="Helical" evidence="1">
    <location>
        <begin position="108"/>
        <end position="126"/>
    </location>
</feature>
<gene>
    <name evidence="3" type="ORF">BME96_06915</name>
</gene>
<reference evidence="3 4" key="1">
    <citation type="submission" date="2016-11" db="EMBL/GenBank/DDBJ databases">
        <title>Complete genome sequencing of Virgibacillus halodenitrificans PDB-F2.</title>
        <authorList>
            <person name="Sun Z."/>
            <person name="Zhou Y."/>
            <person name="Li H."/>
        </authorList>
    </citation>
    <scope>NUCLEOTIDE SEQUENCE [LARGE SCALE GENOMIC DNA]</scope>
    <source>
        <strain evidence="3 4">PDB-F2</strain>
    </source>
</reference>
<feature type="domain" description="Urease accessory protein UreH-like transmembrane" evidence="2">
    <location>
        <begin position="31"/>
        <end position="235"/>
    </location>
</feature>
<feature type="transmembrane region" description="Helical" evidence="1">
    <location>
        <begin position="28"/>
        <end position="55"/>
    </location>
</feature>
<dbReference type="RefSeq" id="WP_071648741.1">
    <property type="nucleotide sequence ID" value="NZ_CP017962.1"/>
</dbReference>